<evidence type="ECO:0000256" key="1">
    <source>
        <dbReference type="SAM" id="Phobius"/>
    </source>
</evidence>
<dbReference type="Proteomes" id="UP001597318">
    <property type="component" value="Unassembled WGS sequence"/>
</dbReference>
<dbReference type="RefSeq" id="WP_247345455.1">
    <property type="nucleotide sequence ID" value="NZ_CP095550.1"/>
</dbReference>
<keyword evidence="1" id="KW-0472">Membrane</keyword>
<organism evidence="2 3">
    <name type="scientific">Metabacillus endolithicus</name>
    <dbReference type="NCBI Taxonomy" id="1535204"/>
    <lineage>
        <taxon>Bacteria</taxon>
        <taxon>Bacillati</taxon>
        <taxon>Bacillota</taxon>
        <taxon>Bacilli</taxon>
        <taxon>Bacillales</taxon>
        <taxon>Bacillaceae</taxon>
        <taxon>Metabacillus</taxon>
    </lineage>
</organism>
<name>A0ABW5C425_9BACI</name>
<protein>
    <submittedName>
        <fullName evidence="2">DUF2651 family protein</fullName>
    </submittedName>
</protein>
<feature type="transmembrane region" description="Helical" evidence="1">
    <location>
        <begin position="6"/>
        <end position="24"/>
    </location>
</feature>
<comment type="caution">
    <text evidence="2">The sequence shown here is derived from an EMBL/GenBank/DDBJ whole genome shotgun (WGS) entry which is preliminary data.</text>
</comment>
<accession>A0ABW5C425</accession>
<keyword evidence="1" id="KW-0812">Transmembrane</keyword>
<dbReference type="EMBL" id="JBHUIK010000005">
    <property type="protein sequence ID" value="MFD2215826.1"/>
    <property type="molecule type" value="Genomic_DNA"/>
</dbReference>
<keyword evidence="3" id="KW-1185">Reference proteome</keyword>
<keyword evidence="1" id="KW-1133">Transmembrane helix</keyword>
<dbReference type="InterPro" id="IPR020258">
    <property type="entry name" value="Uncharacterised_YbeF"/>
</dbReference>
<dbReference type="Pfam" id="PF10852">
    <property type="entry name" value="DUF2651"/>
    <property type="match status" value="1"/>
</dbReference>
<reference evidence="3" key="1">
    <citation type="journal article" date="2019" name="Int. J. Syst. Evol. Microbiol.">
        <title>The Global Catalogue of Microorganisms (GCM) 10K type strain sequencing project: providing services to taxonomists for standard genome sequencing and annotation.</title>
        <authorList>
            <consortium name="The Broad Institute Genomics Platform"/>
            <consortium name="The Broad Institute Genome Sequencing Center for Infectious Disease"/>
            <person name="Wu L."/>
            <person name="Ma J."/>
        </authorList>
    </citation>
    <scope>NUCLEOTIDE SEQUENCE [LARGE SCALE GENOMIC DNA]</scope>
    <source>
        <strain evidence="3">CGMCC 1.15474</strain>
    </source>
</reference>
<evidence type="ECO:0000313" key="3">
    <source>
        <dbReference type="Proteomes" id="UP001597318"/>
    </source>
</evidence>
<sequence length="81" mass="9594">MEFQLIFLVFPITVLVISIVGYSVTKKTYVTPAILFVLFTFLMLLLFNESFFIWVLLYTLLSVIVTMIMYLFGRIKRKRTK</sequence>
<feature type="transmembrane region" description="Helical" evidence="1">
    <location>
        <begin position="53"/>
        <end position="72"/>
    </location>
</feature>
<gene>
    <name evidence="2" type="ORF">ACFSKK_19255</name>
</gene>
<proteinExistence type="predicted"/>
<evidence type="ECO:0000313" key="2">
    <source>
        <dbReference type="EMBL" id="MFD2215826.1"/>
    </source>
</evidence>
<feature type="transmembrane region" description="Helical" evidence="1">
    <location>
        <begin position="29"/>
        <end position="47"/>
    </location>
</feature>